<dbReference type="Pfam" id="PF13280">
    <property type="entry name" value="WYL"/>
    <property type="match status" value="1"/>
</dbReference>
<dbReference type="RefSeq" id="WP_223213972.1">
    <property type="nucleotide sequence ID" value="NZ_AP014612.1"/>
</dbReference>
<dbReference type="EMBL" id="AP014612">
    <property type="protein sequence ID" value="BAQ23873.1"/>
    <property type="molecule type" value="Genomic_DNA"/>
</dbReference>
<protein>
    <recommendedName>
        <fullName evidence="1">WYL domain-containing protein</fullName>
    </recommendedName>
</protein>
<accession>A0A1L7LI39</accession>
<dbReference type="AlphaFoldDB" id="A0A1L7LI39"/>
<evidence type="ECO:0000259" key="1">
    <source>
        <dbReference type="Pfam" id="PF13280"/>
    </source>
</evidence>
<name>A0A1L7LI39_9STRE</name>
<organism evidence="2 3">
    <name type="scientific">Streptococcus troglodytae</name>
    <dbReference type="NCBI Taxonomy" id="1111760"/>
    <lineage>
        <taxon>Bacteria</taxon>
        <taxon>Bacillati</taxon>
        <taxon>Bacillota</taxon>
        <taxon>Bacilli</taxon>
        <taxon>Lactobacillales</taxon>
        <taxon>Streptococcaceae</taxon>
        <taxon>Streptococcus</taxon>
    </lineage>
</organism>
<feature type="domain" description="WYL" evidence="1">
    <location>
        <begin position="6"/>
        <end position="59"/>
    </location>
</feature>
<dbReference type="PROSITE" id="PS52050">
    <property type="entry name" value="WYL"/>
    <property type="match status" value="1"/>
</dbReference>
<reference evidence="2 3" key="1">
    <citation type="journal article" date="2016" name="Microbiol. Immunol.">
        <title>Complete genome sequence of Streptococcus troglodytae TKU31 isolated from the oral cavity of a chimpanzee (Pan troglodytes).</title>
        <authorList>
            <person name="Okamoto M."/>
            <person name="Naito M."/>
            <person name="Miyanohara M."/>
            <person name="Imai S."/>
            <person name="Nomura Y."/>
            <person name="Saito W."/>
            <person name="Momoi Y."/>
            <person name="Takada K."/>
            <person name="Miyabe-Nishiwaki T."/>
            <person name="Tomonaga M."/>
            <person name="Hanada N."/>
        </authorList>
    </citation>
    <scope>NUCLEOTIDE SEQUENCE [LARGE SCALE GENOMIC DNA]</scope>
    <source>
        <strain evidence="3">TKU 31</strain>
    </source>
</reference>
<dbReference type="InterPro" id="IPR026881">
    <property type="entry name" value="WYL_dom"/>
</dbReference>
<evidence type="ECO:0000313" key="2">
    <source>
        <dbReference type="EMBL" id="BAQ23873.1"/>
    </source>
</evidence>
<proteinExistence type="predicted"/>
<keyword evidence="3" id="KW-1185">Reference proteome</keyword>
<evidence type="ECO:0000313" key="3">
    <source>
        <dbReference type="Proteomes" id="UP000217758"/>
    </source>
</evidence>
<dbReference type="KEGG" id="strg:SRT_06120"/>
<gene>
    <name evidence="2" type="ORF">SRT_06120</name>
</gene>
<dbReference type="Proteomes" id="UP000217758">
    <property type="component" value="Chromosome"/>
</dbReference>
<sequence length="164" mass="19002">MKTKIPIKIEYSGKGGTKSALILPFAILFHEYYFYITSYKFENEEWVSRTYRLDRIESISNADGKEIVKAQAFFHKYPSPSLIRDQVIMMFSGEPYLIRLKIVDKTITEYLKDALPTLQVVDEEEAIYEIRTSGVEGIQLFLRRYGSQVEFVSMTELNTGDNEG</sequence>